<comment type="similarity">
    <text evidence="2 6">Belongs to the SEC16 family.</text>
</comment>
<evidence type="ECO:0000256" key="3">
    <source>
        <dbReference type="ARBA" id="ARBA00022448"/>
    </source>
</evidence>
<accession>A0A0H5R7L7</accession>
<evidence type="ECO:0000256" key="1">
    <source>
        <dbReference type="ARBA" id="ARBA00004240"/>
    </source>
</evidence>
<dbReference type="Pfam" id="PF12931">
    <property type="entry name" value="TPR_Sec16"/>
    <property type="match status" value="1"/>
</dbReference>
<dbReference type="GO" id="GO:0016192">
    <property type="term" value="P:vesicle-mediated transport"/>
    <property type="evidence" value="ECO:0007669"/>
    <property type="project" value="UniProtKB-KW"/>
</dbReference>
<dbReference type="GO" id="GO:0015031">
    <property type="term" value="P:protein transport"/>
    <property type="evidence" value="ECO:0007669"/>
    <property type="project" value="UniProtKB-KW"/>
</dbReference>
<evidence type="ECO:0000259" key="9">
    <source>
        <dbReference type="Pfam" id="PF12932"/>
    </source>
</evidence>
<dbReference type="AlphaFoldDB" id="A0A0H5R7L7"/>
<evidence type="ECO:0000313" key="10">
    <source>
        <dbReference type="EMBL" id="CRZ10113.1"/>
    </source>
</evidence>
<evidence type="ECO:0000256" key="2">
    <source>
        <dbReference type="ARBA" id="ARBA00005927"/>
    </source>
</evidence>
<dbReference type="GO" id="GO:0070971">
    <property type="term" value="C:endoplasmic reticulum exit site"/>
    <property type="evidence" value="ECO:0007669"/>
    <property type="project" value="TreeGrafter"/>
</dbReference>
<evidence type="ECO:0000256" key="5">
    <source>
        <dbReference type="ARBA" id="ARBA00022892"/>
    </source>
</evidence>
<comment type="subcellular location">
    <subcellularLocation>
        <location evidence="1">Endoplasmic reticulum</location>
    </subcellularLocation>
</comment>
<feature type="region of interest" description="Disordered" evidence="7">
    <location>
        <begin position="981"/>
        <end position="1008"/>
    </location>
</feature>
<evidence type="ECO:0000259" key="8">
    <source>
        <dbReference type="Pfam" id="PF12931"/>
    </source>
</evidence>
<feature type="compositionally biased region" description="Polar residues" evidence="7">
    <location>
        <begin position="54"/>
        <end position="67"/>
    </location>
</feature>
<keyword evidence="3 6" id="KW-0813">Transport</keyword>
<feature type="region of interest" description="Disordered" evidence="7">
    <location>
        <begin position="1"/>
        <end position="26"/>
    </location>
</feature>
<sequence>MTEPTLSDTADHAGDGNAPMNRNASSLLSEDFLNDIACEDDPNLQSGFEPGDQTAFSTTSSSANRLVSSPSTSHHAPSTPTPPTTDFQLTQSETFGSYFNNVLTDDGDDLFLPNGERGSNDNGYVPSTWSQALNDQSVAPEQENWGYTDYSTFGTVSRDGITGPGADMFHSEPLEASSNDISDYFRQDVSPLHSSDGTLNFSISQHMQQASEFQDPSERNSYFEMHGDELNNSVAAGFSSEGLTEYADPSRPLERHFREYQYESYSSHFDTQTSHVAAAEYGDLGPLDYYQNDSYSESFATNQDSYGLAPDNQVPHYYHPDHLSSMNHGHIESQYVNDDFSLSHSEDVANISPDHIRLSTAAAHRQNPSHSLRNKLPQFADVDIHRAGDQPPCPLPVSKSHPSNTTYRAPDPHPIMCFAFGGKIVTTFVKASRHQKDHGAELKLGFHMKSYPGPVRCRPLKNILTNTLFGDVISSFCGPLTSSSKIVKLLESRSSSREPSCLLWQLVSNLAHNKGIFNGAQVSSTLTGDVPHSSGDVWLGGSQSDAGSPCLPHPVSYPKPQNDDITEIQRYVIAGQLAQACEFASSKGLWSHALVISSYCDPKLHQTIIVRYRDSFLTSGSPLHTIYGVIAQTPVNSIEYWRQNLAALYNLPRSQNAIIQLGNILLSNGDIIGAHSCFILCSHLENLSLLGCSTPLNKTFQCLSPASLQLTEVYEHSIRRHDNKFVLIPLISHKFSYACLLIDLGYIADAADYVATVIRAITQCEMQNRKLFNSDYCTAIRHIEQRLNRLTQGGGKIEKASVLGSLFDNISRLLIGKDEEHKGAPATATRPAVFNSNVTAHPEKPVAQPPVPENTGDVNTDENILTKLSGFFKKRTGTSPSSNADFEDDNEEKFVWDPVSNNWISNVVGAPVPLADSTPARVPPPPSRRSQASAHPMPRNPVERTKIASRYALDHAIKPAPEVTPPAATVSSVVPRQATAMNVPAVGPPSRPIPGRMVGRRAPPFPNQ</sequence>
<evidence type="ECO:0000256" key="4">
    <source>
        <dbReference type="ARBA" id="ARBA00022824"/>
    </source>
</evidence>
<feature type="region of interest" description="Disordered" evidence="7">
    <location>
        <begin position="915"/>
        <end position="940"/>
    </location>
</feature>
<feature type="domain" description="Sec16 central conserved" evidence="9">
    <location>
        <begin position="413"/>
        <end position="493"/>
    </location>
</feature>
<keyword evidence="6" id="KW-0472">Membrane</keyword>
<dbReference type="GO" id="GO:0012507">
    <property type="term" value="C:ER to Golgi transport vesicle membrane"/>
    <property type="evidence" value="ECO:0007669"/>
    <property type="project" value="TreeGrafter"/>
</dbReference>
<dbReference type="PANTHER" id="PTHR13402">
    <property type="entry name" value="RGPR-RELATED"/>
    <property type="match status" value="1"/>
</dbReference>
<dbReference type="Pfam" id="PF12932">
    <property type="entry name" value="Sec16"/>
    <property type="match status" value="1"/>
</dbReference>
<dbReference type="PANTHER" id="PTHR13402:SF6">
    <property type="entry name" value="SECRETORY 16, ISOFORM I"/>
    <property type="match status" value="1"/>
</dbReference>
<keyword evidence="4 6" id="KW-0256">Endoplasmic reticulum</keyword>
<dbReference type="GO" id="GO:0007030">
    <property type="term" value="P:Golgi organization"/>
    <property type="evidence" value="ECO:0007669"/>
    <property type="project" value="TreeGrafter"/>
</dbReference>
<keyword evidence="5 6" id="KW-0931">ER-Golgi transport</keyword>
<protein>
    <recommendedName>
        <fullName evidence="6">Protein transport protein sec16</fullName>
    </recommendedName>
</protein>
<dbReference type="InterPro" id="IPR024340">
    <property type="entry name" value="Sec16_CCD"/>
</dbReference>
<organism evidence="10">
    <name type="scientific">Spongospora subterranea</name>
    <dbReference type="NCBI Taxonomy" id="70186"/>
    <lineage>
        <taxon>Eukaryota</taxon>
        <taxon>Sar</taxon>
        <taxon>Rhizaria</taxon>
        <taxon>Endomyxa</taxon>
        <taxon>Phytomyxea</taxon>
        <taxon>Plasmodiophorida</taxon>
        <taxon>Plasmodiophoridae</taxon>
        <taxon>Spongospora</taxon>
    </lineage>
</organism>
<dbReference type="GO" id="GO:0070973">
    <property type="term" value="P:protein localization to endoplasmic reticulum exit site"/>
    <property type="evidence" value="ECO:0007669"/>
    <property type="project" value="TreeGrafter"/>
</dbReference>
<feature type="domain" description="Sec16 Sec23-binding" evidence="8">
    <location>
        <begin position="568"/>
        <end position="806"/>
    </location>
</feature>
<feature type="region of interest" description="Disordered" evidence="7">
    <location>
        <begin position="840"/>
        <end position="860"/>
    </location>
</feature>
<dbReference type="Gene3D" id="1.25.40.1030">
    <property type="match status" value="1"/>
</dbReference>
<reference evidence="10" key="1">
    <citation type="submission" date="2015-04" db="EMBL/GenBank/DDBJ databases">
        <title>The genome sequence of the plant pathogenic Rhizarian Plasmodiophora brassicae reveals insights in its biotrophic life cycle and the origin of chitin synthesis.</title>
        <authorList>
            <person name="Schwelm A."/>
            <person name="Fogelqvist J."/>
            <person name="Knaust A."/>
            <person name="Julke S."/>
            <person name="Lilja T."/>
            <person name="Dhandapani V."/>
            <person name="Bonilla-Rosso G."/>
            <person name="Karlsson M."/>
            <person name="Shevchenko A."/>
            <person name="Choi S.R."/>
            <person name="Kim H.G."/>
            <person name="Park J.Y."/>
            <person name="Lim Y.P."/>
            <person name="Ludwig-Muller J."/>
            <person name="Dixelius C."/>
        </authorList>
    </citation>
    <scope>NUCLEOTIDE SEQUENCE</scope>
    <source>
        <tissue evidence="10">Potato root galls</tissue>
    </source>
</reference>
<name>A0A0H5R7L7_9EUKA</name>
<feature type="region of interest" description="Disordered" evidence="7">
    <location>
        <begin position="38"/>
        <end position="85"/>
    </location>
</feature>
<proteinExistence type="inferred from homology"/>
<dbReference type="InterPro" id="IPR024298">
    <property type="entry name" value="Sec16_Sec23-bd"/>
</dbReference>
<keyword evidence="6" id="KW-0653">Protein transport</keyword>
<dbReference type="EMBL" id="HACM01009671">
    <property type="protein sequence ID" value="CRZ10113.1"/>
    <property type="molecule type" value="Transcribed_RNA"/>
</dbReference>
<evidence type="ECO:0000256" key="6">
    <source>
        <dbReference type="RuleBase" id="RU364101"/>
    </source>
</evidence>
<evidence type="ECO:0000256" key="7">
    <source>
        <dbReference type="SAM" id="MobiDB-lite"/>
    </source>
</evidence>
<feature type="compositionally biased region" description="Low complexity" evidence="7">
    <location>
        <begin position="68"/>
        <end position="78"/>
    </location>
</feature>